<sequence>MSKRVLFVCLGNICRSPTGEAVLRQVAAAQNAELAIDSAGTIGAHAGEPADARMRQAASRRGYQLDSLARQVTRQDLRDHDLVIAMDRQNYNDLLNLAGGAGDRICMLSDFLDDLQDWPQDVPDPYYGGSDGFEYVLDMIEAACPQIINRLSRD</sequence>
<dbReference type="EC" id="3.1.3.48" evidence="5"/>
<keyword evidence="2 5" id="KW-0378">Hydrolase</keyword>
<dbReference type="KEGG" id="rul:UC8_36770"/>
<dbReference type="PRINTS" id="PR00719">
    <property type="entry name" value="LMWPTPASE"/>
</dbReference>
<accession>A0A5B9R587</accession>
<dbReference type="PANTHER" id="PTHR47439:SF1">
    <property type="entry name" value="ACID PHOSPHATASE"/>
    <property type="match status" value="1"/>
</dbReference>
<dbReference type="SUPFAM" id="SSF52788">
    <property type="entry name" value="Phosphotyrosine protein phosphatases I"/>
    <property type="match status" value="1"/>
</dbReference>
<dbReference type="Proteomes" id="UP000325286">
    <property type="component" value="Chromosome"/>
</dbReference>
<feature type="active site" evidence="3">
    <location>
        <position position="15"/>
    </location>
</feature>
<dbReference type="AlphaFoldDB" id="A0A5B9R587"/>
<comment type="similarity">
    <text evidence="1">Belongs to the low molecular weight phosphotyrosine protein phosphatase family.</text>
</comment>
<keyword evidence="6" id="KW-1185">Reference proteome</keyword>
<feature type="domain" description="Phosphotyrosine protein phosphatase I" evidence="4">
    <location>
        <begin position="3"/>
        <end position="150"/>
    </location>
</feature>
<dbReference type="InterPro" id="IPR036196">
    <property type="entry name" value="Ptyr_pPase_sf"/>
</dbReference>
<proteinExistence type="inferred from homology"/>
<organism evidence="5 6">
    <name type="scientific">Roseimaritima ulvae</name>
    <dbReference type="NCBI Taxonomy" id="980254"/>
    <lineage>
        <taxon>Bacteria</taxon>
        <taxon>Pseudomonadati</taxon>
        <taxon>Planctomycetota</taxon>
        <taxon>Planctomycetia</taxon>
        <taxon>Pirellulales</taxon>
        <taxon>Pirellulaceae</taxon>
        <taxon>Roseimaritima</taxon>
    </lineage>
</organism>
<dbReference type="RefSeq" id="WP_068137144.1">
    <property type="nucleotide sequence ID" value="NZ_CP042914.1"/>
</dbReference>
<protein>
    <submittedName>
        <fullName evidence="5">Low molecular weight protein-tyrosine-phosphatase YfkJ</fullName>
        <ecNumber evidence="5">3.1.3.48</ecNumber>
    </submittedName>
</protein>
<gene>
    <name evidence="5" type="primary">yfkJ</name>
    <name evidence="5" type="ORF">UC8_36770</name>
</gene>
<feature type="active site" description="Nucleophile" evidence="3">
    <location>
        <position position="9"/>
    </location>
</feature>
<dbReference type="Pfam" id="PF01451">
    <property type="entry name" value="LMWPc"/>
    <property type="match status" value="1"/>
</dbReference>
<dbReference type="InterPro" id="IPR052995">
    <property type="entry name" value="LMW-PTP"/>
</dbReference>
<evidence type="ECO:0000259" key="4">
    <source>
        <dbReference type="SMART" id="SM00226"/>
    </source>
</evidence>
<dbReference type="EMBL" id="CP042914">
    <property type="protein sequence ID" value="QEG41651.1"/>
    <property type="molecule type" value="Genomic_DNA"/>
</dbReference>
<dbReference type="CDD" id="cd16343">
    <property type="entry name" value="LMWPTP"/>
    <property type="match status" value="1"/>
</dbReference>
<evidence type="ECO:0000313" key="5">
    <source>
        <dbReference type="EMBL" id="QEG41651.1"/>
    </source>
</evidence>
<dbReference type="InterPro" id="IPR017867">
    <property type="entry name" value="Tyr_phospatase_low_mol_wt"/>
</dbReference>
<dbReference type="OrthoDB" id="9784339at2"/>
<dbReference type="PANTHER" id="PTHR47439">
    <property type="entry name" value="LOW MOLECULAR WEIGHT PHOSPHOTYROSINE PROTEIN PHOSPHATASE-RELATED"/>
    <property type="match status" value="1"/>
</dbReference>
<dbReference type="GO" id="GO:0004725">
    <property type="term" value="F:protein tyrosine phosphatase activity"/>
    <property type="evidence" value="ECO:0007669"/>
    <property type="project" value="UniProtKB-EC"/>
</dbReference>
<evidence type="ECO:0000313" key="6">
    <source>
        <dbReference type="Proteomes" id="UP000325286"/>
    </source>
</evidence>
<feature type="active site" description="Proton donor" evidence="3">
    <location>
        <position position="124"/>
    </location>
</feature>
<evidence type="ECO:0000256" key="1">
    <source>
        <dbReference type="ARBA" id="ARBA00011063"/>
    </source>
</evidence>
<dbReference type="Gene3D" id="3.40.50.2300">
    <property type="match status" value="1"/>
</dbReference>
<evidence type="ECO:0000256" key="3">
    <source>
        <dbReference type="PIRSR" id="PIRSR617867-1"/>
    </source>
</evidence>
<dbReference type="SMART" id="SM00226">
    <property type="entry name" value="LMWPc"/>
    <property type="match status" value="1"/>
</dbReference>
<name>A0A5B9R587_9BACT</name>
<dbReference type="InterPro" id="IPR023485">
    <property type="entry name" value="Ptyr_pPase"/>
</dbReference>
<evidence type="ECO:0000256" key="2">
    <source>
        <dbReference type="ARBA" id="ARBA00022801"/>
    </source>
</evidence>
<reference evidence="5 6" key="1">
    <citation type="submission" date="2019-08" db="EMBL/GenBank/DDBJ databases">
        <title>Deep-cultivation of Planctomycetes and their phenomic and genomic characterization uncovers novel biology.</title>
        <authorList>
            <person name="Wiegand S."/>
            <person name="Jogler M."/>
            <person name="Boedeker C."/>
            <person name="Pinto D."/>
            <person name="Vollmers J."/>
            <person name="Rivas-Marin E."/>
            <person name="Kohn T."/>
            <person name="Peeters S.H."/>
            <person name="Heuer A."/>
            <person name="Rast P."/>
            <person name="Oberbeckmann S."/>
            <person name="Bunk B."/>
            <person name="Jeske O."/>
            <person name="Meyerdierks A."/>
            <person name="Storesund J.E."/>
            <person name="Kallscheuer N."/>
            <person name="Luecker S."/>
            <person name="Lage O.M."/>
            <person name="Pohl T."/>
            <person name="Merkel B.J."/>
            <person name="Hornburger P."/>
            <person name="Mueller R.-W."/>
            <person name="Bruemmer F."/>
            <person name="Labrenz M."/>
            <person name="Spormann A.M."/>
            <person name="Op den Camp H."/>
            <person name="Overmann J."/>
            <person name="Amann R."/>
            <person name="Jetten M.S.M."/>
            <person name="Mascher T."/>
            <person name="Medema M.H."/>
            <person name="Devos D.P."/>
            <person name="Kaster A.-K."/>
            <person name="Ovreas L."/>
            <person name="Rohde M."/>
            <person name="Galperin M.Y."/>
            <person name="Jogler C."/>
        </authorList>
    </citation>
    <scope>NUCLEOTIDE SEQUENCE [LARGE SCALE GENOMIC DNA]</scope>
    <source>
        <strain evidence="5 6">UC8</strain>
    </source>
</reference>